<dbReference type="PANTHER" id="PTHR30465:SF0">
    <property type="entry name" value="OLIGOPEPTIDE TRANSPORT SYSTEM PERMEASE PROTEIN APPB"/>
    <property type="match status" value="1"/>
</dbReference>
<evidence type="ECO:0000313" key="13">
    <source>
        <dbReference type="EMBL" id="MDB8687861.1"/>
    </source>
</evidence>
<organism evidence="14 37">
    <name type="scientific">Mediterraneibacter gnavus</name>
    <name type="common">Ruminococcus gnavus</name>
    <dbReference type="NCBI Taxonomy" id="33038"/>
    <lineage>
        <taxon>Bacteria</taxon>
        <taxon>Bacillati</taxon>
        <taxon>Bacillota</taxon>
        <taxon>Clostridia</taxon>
        <taxon>Lachnospirales</taxon>
        <taxon>Lachnospiraceae</taxon>
        <taxon>Mediterraneibacter</taxon>
    </lineage>
</organism>
<proteinExistence type="inferred from homology"/>
<dbReference type="EMBL" id="JAQMLR010000015">
    <property type="protein sequence ID" value="MDB8739762.1"/>
    <property type="molecule type" value="Genomic_DNA"/>
</dbReference>
<evidence type="ECO:0000313" key="16">
    <source>
        <dbReference type="EMBL" id="NSI19459.1"/>
    </source>
</evidence>
<reference evidence="11" key="6">
    <citation type="submission" date="2022-11" db="EMBL/GenBank/DDBJ databases">
        <title>Temperate bacteriophages infecting mucin-degrading bacterium Ruminococcus gnavus from the human gut.</title>
        <authorList>
            <person name="Buttimer C."/>
        </authorList>
    </citation>
    <scope>NUCLEOTIDE SEQUENCE</scope>
    <source>
        <strain evidence="11">CCUG 49994</strain>
        <strain evidence="12">CCUG 52279</strain>
    </source>
</reference>
<dbReference type="EMBL" id="JAJBNC010000009">
    <property type="protein sequence ID" value="MCB5493461.1"/>
    <property type="molecule type" value="Genomic_DNA"/>
</dbReference>
<evidence type="ECO:0000313" key="35">
    <source>
        <dbReference type="Proteomes" id="UP000285697"/>
    </source>
</evidence>
<dbReference type="EMBL" id="JAJBOM010000017">
    <property type="protein sequence ID" value="MCB5619885.1"/>
    <property type="molecule type" value="Genomic_DNA"/>
</dbReference>
<dbReference type="Proteomes" id="UP001297370">
    <property type="component" value="Unassembled WGS sequence"/>
</dbReference>
<dbReference type="Proteomes" id="UP000260808">
    <property type="component" value="Unassembled WGS sequence"/>
</dbReference>
<dbReference type="EMBL" id="JAAIRY010000009">
    <property type="protein sequence ID" value="NSI65048.1"/>
    <property type="molecule type" value="Genomic_DNA"/>
</dbReference>
<dbReference type="Proteomes" id="UP001297422">
    <property type="component" value="Unassembled WGS sequence"/>
</dbReference>
<evidence type="ECO:0000313" key="14">
    <source>
        <dbReference type="EMBL" id="MDB8739762.1"/>
    </source>
</evidence>
<evidence type="ECO:0000313" key="32">
    <source>
        <dbReference type="Proteomes" id="UP000283992"/>
    </source>
</evidence>
<keyword evidence="3" id="KW-1003">Cell membrane</keyword>
<evidence type="ECO:0000313" key="26">
    <source>
        <dbReference type="EMBL" id="RHJ15444.1"/>
    </source>
</evidence>
<evidence type="ECO:0000313" key="15">
    <source>
        <dbReference type="EMBL" id="MDE1202747.1"/>
    </source>
</evidence>
<feature type="transmembrane region" description="Helical" evidence="7">
    <location>
        <begin position="131"/>
        <end position="155"/>
    </location>
</feature>
<dbReference type="EMBL" id="QRWQ01000003">
    <property type="protein sequence ID" value="RGT40434.1"/>
    <property type="molecule type" value="Genomic_DNA"/>
</dbReference>
<dbReference type="EMBL" id="JAPRBD010000003">
    <property type="protein sequence ID" value="MCZ0689189.1"/>
    <property type="molecule type" value="Genomic_DNA"/>
</dbReference>
<gene>
    <name evidence="19" type="ORF">CDL23_07200</name>
    <name evidence="26" type="ORF">DW142_01840</name>
    <name evidence="25" type="ORF">DW243_09070</name>
    <name evidence="24" type="ORF">DW270_13370</name>
    <name evidence="23" type="ORF">DW812_14275</name>
    <name evidence="22" type="ORF">DWX36_04235</name>
    <name evidence="21" type="ORF">DWY88_02330</name>
    <name evidence="27" type="ORF">DWZ50_17550</name>
    <name evidence="20" type="ORF">DXC31_13305</name>
    <name evidence="16" type="ORF">G4958_08880</name>
    <name evidence="18" type="ORF">G4981_07140</name>
    <name evidence="17" type="ORF">G4993_15880</name>
    <name evidence="10" type="ORF">LIQ08_12085</name>
    <name evidence="9" type="ORF">LIQ10_06860</name>
    <name evidence="15" type="ORF">O4N78_04005</name>
    <name evidence="12" type="ORF">OZZ16_04530</name>
    <name evidence="11" type="ORF">OZZ17_08365</name>
    <name evidence="14" type="ORF">PNU63_13440</name>
    <name evidence="13" type="ORF">PNW85_14515</name>
</gene>
<dbReference type="EMBL" id="QRIS01000013">
    <property type="protein sequence ID" value="RHG84243.1"/>
    <property type="molecule type" value="Genomic_DNA"/>
</dbReference>
<dbReference type="EMBL" id="QRTJ01000002">
    <property type="protein sequence ID" value="RGQ71002.1"/>
    <property type="molecule type" value="Genomic_DNA"/>
</dbReference>
<dbReference type="Proteomes" id="UP001296580">
    <property type="component" value="Unassembled WGS sequence"/>
</dbReference>
<accession>A0A2N5NS00</accession>
<dbReference type="Proteomes" id="UP000285697">
    <property type="component" value="Unassembled WGS sequence"/>
</dbReference>
<protein>
    <submittedName>
        <fullName evidence="14">ABC transporter permease</fullName>
    </submittedName>
</protein>
<dbReference type="Pfam" id="PF19300">
    <property type="entry name" value="BPD_transp_1_N"/>
    <property type="match status" value="1"/>
</dbReference>
<dbReference type="Proteomes" id="UP000283981">
    <property type="component" value="Unassembled WGS sequence"/>
</dbReference>
<feature type="domain" description="ABC transmembrane type-1" evidence="8">
    <location>
        <begin position="95"/>
        <end position="310"/>
    </location>
</feature>
<feature type="transmembrane region" description="Helical" evidence="7">
    <location>
        <begin position="94"/>
        <end position="119"/>
    </location>
</feature>
<evidence type="ECO:0000313" key="18">
    <source>
        <dbReference type="EMBL" id="NSI65048.1"/>
    </source>
</evidence>
<comment type="subcellular location">
    <subcellularLocation>
        <location evidence="1 7">Cell membrane</location>
        <topology evidence="1 7">Multi-pass membrane protein</topology>
    </subcellularLocation>
</comment>
<dbReference type="Proteomes" id="UP000285610">
    <property type="component" value="Unassembled WGS sequence"/>
</dbReference>
<feature type="transmembrane region" description="Helical" evidence="7">
    <location>
        <begin position="287"/>
        <end position="310"/>
    </location>
</feature>
<comment type="caution">
    <text evidence="14">The sequence shown here is derived from an EMBL/GenBank/DDBJ whole genome shotgun (WGS) entry which is preliminary data.</text>
</comment>
<dbReference type="EMBL" id="QSIR01000026">
    <property type="protein sequence ID" value="RHD03276.1"/>
    <property type="molecule type" value="Genomic_DNA"/>
</dbReference>
<reference evidence="16" key="3">
    <citation type="journal article" date="2020" name="Cell Host Microbe">
        <title>Functional and Genomic Variation between Human-Derived Isolates of Lachnospiraceae Reveals Inter- and Intra-Species Diversity.</title>
        <authorList>
            <person name="Sorbara M.T."/>
            <person name="Littmann E.R."/>
            <person name="Fontana E."/>
            <person name="Moody T.U."/>
            <person name="Kohout C.E."/>
            <person name="Gjonbalaj M."/>
            <person name="Eaton V."/>
            <person name="Seok R."/>
            <person name="Leiner I.M."/>
            <person name="Pamer E.G."/>
        </authorList>
    </citation>
    <scope>NUCLEOTIDE SEQUENCE</scope>
    <source>
        <strain evidence="18">MSK.11.9</strain>
        <strain evidence="17">MSK.15.32</strain>
        <strain evidence="16">MSK.22.53</strain>
    </source>
</reference>
<dbReference type="InterPro" id="IPR045621">
    <property type="entry name" value="BPD_transp_1_N"/>
</dbReference>
<evidence type="ECO:0000256" key="7">
    <source>
        <dbReference type="RuleBase" id="RU363032"/>
    </source>
</evidence>
<evidence type="ECO:0000313" key="25">
    <source>
        <dbReference type="EMBL" id="RHG84243.1"/>
    </source>
</evidence>
<feature type="transmembrane region" description="Helical" evidence="7">
    <location>
        <begin position="9"/>
        <end position="30"/>
    </location>
</feature>
<evidence type="ECO:0000313" key="19">
    <source>
        <dbReference type="EMBL" id="PLT75793.1"/>
    </source>
</evidence>
<reference evidence="14" key="8">
    <citation type="submission" date="2023-01" db="EMBL/GenBank/DDBJ databases">
        <title>Human gut microbiome strain richness.</title>
        <authorList>
            <person name="Chen-Liaw A."/>
        </authorList>
    </citation>
    <scope>NUCLEOTIDE SEQUENCE</scope>
    <source>
        <strain evidence="14">1001217st1_A9_1001217B_191108</strain>
        <strain evidence="13">RTP21484st1_H11_RTP21484_190118</strain>
    </source>
</reference>
<dbReference type="EMBL" id="JAAIRV010000048">
    <property type="protein sequence ID" value="NSI59854.1"/>
    <property type="molecule type" value="Genomic_DNA"/>
</dbReference>
<evidence type="ECO:0000256" key="5">
    <source>
        <dbReference type="ARBA" id="ARBA00022989"/>
    </source>
</evidence>
<dbReference type="InterPro" id="IPR035906">
    <property type="entry name" value="MetI-like_sf"/>
</dbReference>
<evidence type="ECO:0000256" key="4">
    <source>
        <dbReference type="ARBA" id="ARBA00022692"/>
    </source>
</evidence>
<keyword evidence="6 7" id="KW-0472">Membrane</keyword>
<dbReference type="Proteomes" id="UP000283834">
    <property type="component" value="Unassembled WGS sequence"/>
</dbReference>
<dbReference type="EMBL" id="QSSX01000038">
    <property type="protein sequence ID" value="RGM20668.1"/>
    <property type="molecule type" value="Genomic_DNA"/>
</dbReference>
<evidence type="ECO:0000313" key="9">
    <source>
        <dbReference type="EMBL" id="MCB5493461.1"/>
    </source>
</evidence>
<dbReference type="InterPro" id="IPR000515">
    <property type="entry name" value="MetI-like"/>
</dbReference>
<evidence type="ECO:0000313" key="10">
    <source>
        <dbReference type="EMBL" id="MCB5619885.1"/>
    </source>
</evidence>
<dbReference type="CDD" id="cd06261">
    <property type="entry name" value="TM_PBP2"/>
    <property type="match status" value="1"/>
</dbReference>
<reference evidence="19 28" key="1">
    <citation type="journal article" date="2017" name="Genome Med.">
        <title>A novel Ruminococcus gnavus clade enriched in inflammatory bowel disease patients.</title>
        <authorList>
            <person name="Hall A.B."/>
            <person name="Yassour M."/>
            <person name="Sauk J."/>
            <person name="Garner A."/>
            <person name="Jiang X."/>
            <person name="Arthur T."/>
            <person name="Lagoudas G.K."/>
            <person name="Vatanen T."/>
            <person name="Fornelos N."/>
            <person name="Wilson R."/>
            <person name="Bertha M."/>
            <person name="Cohen M."/>
            <person name="Garber J."/>
            <person name="Khalili H."/>
            <person name="Gevers D."/>
            <person name="Ananthakrishnan A.N."/>
            <person name="Kugathasan S."/>
            <person name="Lander E.S."/>
            <person name="Blainey P."/>
            <person name="Vlamakis H."/>
            <person name="Xavier R.J."/>
            <person name="Huttenhower C."/>
        </authorList>
    </citation>
    <scope>NUCLEOTIDE SEQUENCE [LARGE SCALE GENOMIC DNA]</scope>
    <source>
        <strain evidence="19 28">RJX1125</strain>
    </source>
</reference>
<dbReference type="PANTHER" id="PTHR30465">
    <property type="entry name" value="INNER MEMBRANE ABC TRANSPORTER"/>
    <property type="match status" value="1"/>
</dbReference>
<dbReference type="Proteomes" id="UP000235093">
    <property type="component" value="Unassembled WGS sequence"/>
</dbReference>
<evidence type="ECO:0000313" key="24">
    <source>
        <dbReference type="EMBL" id="RHG16294.1"/>
    </source>
</evidence>
<evidence type="ECO:0000313" key="22">
    <source>
        <dbReference type="EMBL" id="RGT40434.1"/>
    </source>
</evidence>
<feature type="transmembrane region" description="Helical" evidence="7">
    <location>
        <begin position="175"/>
        <end position="197"/>
    </location>
</feature>
<reference evidence="16" key="4">
    <citation type="submission" date="2020-02" db="EMBL/GenBank/DDBJ databases">
        <authorList>
            <person name="Littmann E."/>
            <person name="Sorbara M."/>
        </authorList>
    </citation>
    <scope>NUCLEOTIDE SEQUENCE</scope>
    <source>
        <strain evidence="18">MSK.11.9</strain>
        <strain evidence="17">MSK.15.32</strain>
        <strain evidence="16">MSK.22.53</strain>
    </source>
</reference>
<comment type="similarity">
    <text evidence="7">Belongs to the binding-protein-dependent transport system permease family.</text>
</comment>
<evidence type="ECO:0000256" key="1">
    <source>
        <dbReference type="ARBA" id="ARBA00004651"/>
    </source>
</evidence>
<dbReference type="GO" id="GO:0055085">
    <property type="term" value="P:transmembrane transport"/>
    <property type="evidence" value="ECO:0007669"/>
    <property type="project" value="InterPro"/>
</dbReference>
<evidence type="ECO:0000313" key="11">
    <source>
        <dbReference type="EMBL" id="MCZ0667559.1"/>
    </source>
</evidence>
<reference evidence="9" key="5">
    <citation type="submission" date="2021-10" db="EMBL/GenBank/DDBJ databases">
        <title>Collection of gut derived symbiotic bacterial strains cultured from healthy donors.</title>
        <authorList>
            <person name="Lin H."/>
            <person name="Littmann E."/>
            <person name="Claire K."/>
            <person name="Pamer E."/>
        </authorList>
    </citation>
    <scope>NUCLEOTIDE SEQUENCE</scope>
    <source>
        <strain evidence="10">MSK.23.18</strain>
        <strain evidence="9">MSK.23.4</strain>
    </source>
</reference>
<dbReference type="GO" id="GO:0005886">
    <property type="term" value="C:plasma membrane"/>
    <property type="evidence" value="ECO:0007669"/>
    <property type="project" value="UniProtKB-SubCell"/>
</dbReference>
<evidence type="ECO:0000313" key="34">
    <source>
        <dbReference type="Proteomes" id="UP000285610"/>
    </source>
</evidence>
<feature type="transmembrane region" description="Helical" evidence="7">
    <location>
        <begin position="245"/>
        <end position="267"/>
    </location>
</feature>
<dbReference type="Proteomes" id="UP000284472">
    <property type="component" value="Unassembled WGS sequence"/>
</dbReference>
<evidence type="ECO:0000313" key="33">
    <source>
        <dbReference type="Proteomes" id="UP000284472"/>
    </source>
</evidence>
<dbReference type="Pfam" id="PF00528">
    <property type="entry name" value="BPD_transp_1"/>
    <property type="match status" value="1"/>
</dbReference>
<dbReference type="Proteomes" id="UP000286137">
    <property type="component" value="Unassembled WGS sequence"/>
</dbReference>
<dbReference type="EMBL" id="JAPRAY010000010">
    <property type="protein sequence ID" value="MCZ0667559.1"/>
    <property type="molecule type" value="Genomic_DNA"/>
</dbReference>
<name>A0A2N5NS00_MEDGN</name>
<dbReference type="EMBL" id="NIHT01000009">
    <property type="protein sequence ID" value="PLT75793.1"/>
    <property type="molecule type" value="Genomic_DNA"/>
</dbReference>
<evidence type="ECO:0000313" key="21">
    <source>
        <dbReference type="EMBL" id="RGQ71002.1"/>
    </source>
</evidence>
<dbReference type="EMBL" id="JAAIRM010000013">
    <property type="protein sequence ID" value="NSI19459.1"/>
    <property type="molecule type" value="Genomic_DNA"/>
</dbReference>
<reference evidence="29 30" key="2">
    <citation type="submission" date="2018-08" db="EMBL/GenBank/DDBJ databases">
        <title>A genome reference for cultivated species of the human gut microbiota.</title>
        <authorList>
            <person name="Zou Y."/>
            <person name="Xue W."/>
            <person name="Luo G."/>
        </authorList>
    </citation>
    <scope>NUCLEOTIDE SEQUENCE [LARGE SCALE GENOMIC DNA]</scope>
    <source>
        <strain evidence="22 30">AF19-16AC</strain>
        <strain evidence="21 36">AF27-4BH</strain>
        <strain evidence="27 34">AF33-12</strain>
        <strain evidence="26 32">AM12-54</strain>
        <strain evidence="25 31">AM21-18</strain>
        <strain evidence="24 35">AM22-7AC</strain>
        <strain evidence="23 33">AM32-6</strain>
        <strain evidence="20 29">TF01-20-2</strain>
    </source>
</reference>
<dbReference type="Proteomes" id="UP001079535">
    <property type="component" value="Unassembled WGS sequence"/>
</dbReference>
<evidence type="ECO:0000313" key="37">
    <source>
        <dbReference type="Proteomes" id="UP001211731"/>
    </source>
</evidence>
<dbReference type="EMBL" id="JAPZEG010000004">
    <property type="protein sequence ID" value="MDE1202747.1"/>
    <property type="molecule type" value="Genomic_DNA"/>
</dbReference>
<dbReference type="Proteomes" id="UP000283992">
    <property type="component" value="Unassembled WGS sequence"/>
</dbReference>
<dbReference type="Proteomes" id="UP001076974">
    <property type="component" value="Unassembled WGS sequence"/>
</dbReference>
<evidence type="ECO:0000313" key="12">
    <source>
        <dbReference type="EMBL" id="MCZ0689189.1"/>
    </source>
</evidence>
<dbReference type="Proteomes" id="UP001212160">
    <property type="component" value="Unassembled WGS sequence"/>
</dbReference>
<dbReference type="PROSITE" id="PS50928">
    <property type="entry name" value="ABC_TM1"/>
    <property type="match status" value="1"/>
</dbReference>
<dbReference type="EMBL" id="QRIA01000022">
    <property type="protein sequence ID" value="RHG16294.1"/>
    <property type="molecule type" value="Genomic_DNA"/>
</dbReference>
<dbReference type="GeneID" id="57433192"/>
<dbReference type="STRING" id="33038.GCA_900067245_02891"/>
<evidence type="ECO:0000313" key="29">
    <source>
        <dbReference type="Proteomes" id="UP000260808"/>
    </source>
</evidence>
<dbReference type="RefSeq" id="WP_004844448.1">
    <property type="nucleotide sequence ID" value="NZ_AP031446.1"/>
</dbReference>
<dbReference type="Proteomes" id="UP001296581">
    <property type="component" value="Unassembled WGS sequence"/>
</dbReference>
<evidence type="ECO:0000256" key="2">
    <source>
        <dbReference type="ARBA" id="ARBA00022448"/>
    </source>
</evidence>
<dbReference type="Proteomes" id="UP001296643">
    <property type="component" value="Unassembled WGS sequence"/>
</dbReference>
<dbReference type="Proteomes" id="UP001211731">
    <property type="component" value="Unassembled WGS sequence"/>
</dbReference>
<evidence type="ECO:0000256" key="3">
    <source>
        <dbReference type="ARBA" id="ARBA00022475"/>
    </source>
</evidence>
<keyword evidence="4 7" id="KW-0812">Transmembrane</keyword>
<keyword evidence="2 7" id="KW-0813">Transport</keyword>
<dbReference type="AlphaFoldDB" id="A0A2N5NS00"/>
<evidence type="ECO:0000256" key="6">
    <source>
        <dbReference type="ARBA" id="ARBA00023136"/>
    </source>
</evidence>
<dbReference type="EMBL" id="JAQMLA010000052">
    <property type="protein sequence ID" value="MDB8687861.1"/>
    <property type="molecule type" value="Genomic_DNA"/>
</dbReference>
<dbReference type="EMBL" id="QRQE01000064">
    <property type="protein sequence ID" value="RHM70120.1"/>
    <property type="molecule type" value="Genomic_DNA"/>
</dbReference>
<dbReference type="Gene3D" id="1.10.3720.10">
    <property type="entry name" value="MetI-like"/>
    <property type="match status" value="1"/>
</dbReference>
<evidence type="ECO:0000313" key="27">
    <source>
        <dbReference type="EMBL" id="RHM70120.1"/>
    </source>
</evidence>
<dbReference type="SUPFAM" id="SSF161098">
    <property type="entry name" value="MetI-like"/>
    <property type="match status" value="1"/>
</dbReference>
<dbReference type="Proteomes" id="UP001149331">
    <property type="component" value="Unassembled WGS sequence"/>
</dbReference>
<evidence type="ECO:0000313" key="20">
    <source>
        <dbReference type="EMBL" id="RGM20668.1"/>
    </source>
</evidence>
<dbReference type="EMBL" id="QRLN01000002">
    <property type="protein sequence ID" value="RHJ15444.1"/>
    <property type="molecule type" value="Genomic_DNA"/>
</dbReference>
<keyword evidence="5 7" id="KW-1133">Transmembrane helix</keyword>
<evidence type="ECO:0000259" key="8">
    <source>
        <dbReference type="PROSITE" id="PS50928"/>
    </source>
</evidence>
<evidence type="ECO:0000313" key="28">
    <source>
        <dbReference type="Proteomes" id="UP000235093"/>
    </source>
</evidence>
<evidence type="ECO:0000313" key="36">
    <source>
        <dbReference type="Proteomes" id="UP000286137"/>
    </source>
</evidence>
<evidence type="ECO:0000313" key="31">
    <source>
        <dbReference type="Proteomes" id="UP000283981"/>
    </source>
</evidence>
<evidence type="ECO:0000313" key="23">
    <source>
        <dbReference type="EMBL" id="RHD03276.1"/>
    </source>
</evidence>
<sequence>MWKYATRRVLTMIPILIGVSMVVFLLVASLPGDAVDAHAGGNITAEKIAQNKALLGLDKPIPERYVNWASHAIRGDFGISISYKIPVTEVIGKFVWNSFLVAAVAFILQLLIAIPIGVISATKQYSIFDNTFSVVAFAGISLPSFFLAMILRHVFSVKLGVLPLDGMITAGANNTGGAYVLDVVLHMILPVVTLTVIQLGGTMRYVRTSMLEVINQDYIRTARAKGLPEKVVIYKHALKNAMIPIVTYVGGAIPGLFAGAMITETVFAWPGIGKVFLDSIGKRDYLFMMGFTMFLAVLTMLGNLLSDLLYGAVDPRIRLK</sequence>
<evidence type="ECO:0000313" key="17">
    <source>
        <dbReference type="EMBL" id="NSI59854.1"/>
    </source>
</evidence>
<reference evidence="15" key="7">
    <citation type="submission" date="2022-12" db="EMBL/GenBank/DDBJ databases">
        <title>Genome of R. gnavus strain RSHDN_120.</title>
        <authorList>
            <person name="Abdugheni R."/>
        </authorList>
    </citation>
    <scope>NUCLEOTIDE SEQUENCE</scope>
    <source>
        <strain evidence="15">RSHDN_120</strain>
    </source>
</reference>
<evidence type="ECO:0000313" key="30">
    <source>
        <dbReference type="Proteomes" id="UP000283834"/>
    </source>
</evidence>